<dbReference type="NCBIfam" id="TIGR00813">
    <property type="entry name" value="sss"/>
    <property type="match status" value="1"/>
</dbReference>
<keyword evidence="10" id="KW-0325">Glycoprotein</keyword>
<feature type="transmembrane region" description="Helical" evidence="15">
    <location>
        <begin position="524"/>
        <end position="548"/>
    </location>
</feature>
<evidence type="ECO:0000256" key="2">
    <source>
        <dbReference type="ARBA" id="ARBA00006434"/>
    </source>
</evidence>
<feature type="transmembrane region" description="Helical" evidence="15">
    <location>
        <begin position="135"/>
        <end position="154"/>
    </location>
</feature>
<keyword evidence="4" id="KW-1003">Cell membrane</keyword>
<dbReference type="InterPro" id="IPR018212">
    <property type="entry name" value="Na/solute_symporter_CS"/>
</dbReference>
<dbReference type="OMA" id="MVGRIAM"/>
<dbReference type="PANTHER" id="PTHR42985">
    <property type="entry name" value="SODIUM-COUPLED MONOCARBOXYLATE TRANSPORTER"/>
    <property type="match status" value="1"/>
</dbReference>
<comment type="catalytic activity">
    <reaction evidence="12">
        <text>iodide(out) + 2 Na(+)(out) = iodide(in) + 2 Na(+)(in)</text>
        <dbReference type="Rhea" id="RHEA:71207"/>
        <dbReference type="ChEBI" id="CHEBI:16382"/>
        <dbReference type="ChEBI" id="CHEBI:29101"/>
    </reaction>
</comment>
<dbReference type="InterPro" id="IPR001734">
    <property type="entry name" value="Na/solute_symporter"/>
</dbReference>
<dbReference type="GO" id="GO:0015075">
    <property type="term" value="F:monoatomic ion transmembrane transporter activity"/>
    <property type="evidence" value="ECO:0007669"/>
    <property type="project" value="UniProtKB-ARBA"/>
</dbReference>
<accession>V4BE13</accession>
<proteinExistence type="inferred from homology"/>
<keyword evidence="17" id="KW-1185">Reference proteome</keyword>
<keyword evidence="5 15" id="KW-0812">Transmembrane</keyword>
<evidence type="ECO:0000313" key="16">
    <source>
        <dbReference type="EMBL" id="ESP04002.1"/>
    </source>
</evidence>
<dbReference type="GO" id="GO:0005886">
    <property type="term" value="C:plasma membrane"/>
    <property type="evidence" value="ECO:0007669"/>
    <property type="project" value="UniProtKB-SubCell"/>
</dbReference>
<dbReference type="PROSITE" id="PS00456">
    <property type="entry name" value="NA_SOLUT_SYMP_1"/>
    <property type="match status" value="1"/>
</dbReference>
<evidence type="ECO:0000256" key="10">
    <source>
        <dbReference type="ARBA" id="ARBA00023180"/>
    </source>
</evidence>
<keyword evidence="3" id="KW-0813">Transport</keyword>
<evidence type="ECO:0000256" key="13">
    <source>
        <dbReference type="RuleBase" id="RU362091"/>
    </source>
</evidence>
<keyword evidence="7" id="KW-0915">Sodium</keyword>
<feature type="transmembrane region" description="Helical" evidence="15">
    <location>
        <begin position="166"/>
        <end position="185"/>
    </location>
</feature>
<gene>
    <name evidence="16" type="ORF">LOTGIDRAFT_156605</name>
</gene>
<name>V4BE13_LOTGI</name>
<comment type="similarity">
    <text evidence="2 13">Belongs to the sodium:solute symporter (SSF) (TC 2.A.21) family.</text>
</comment>
<dbReference type="OrthoDB" id="6132759at2759"/>
<feature type="transmembrane region" description="Helical" evidence="15">
    <location>
        <begin position="245"/>
        <end position="263"/>
    </location>
</feature>
<feature type="transmembrane region" description="Helical" evidence="15">
    <location>
        <begin position="284"/>
        <end position="309"/>
    </location>
</feature>
<evidence type="ECO:0000256" key="3">
    <source>
        <dbReference type="ARBA" id="ARBA00022448"/>
    </source>
</evidence>
<evidence type="ECO:0000256" key="5">
    <source>
        <dbReference type="ARBA" id="ARBA00022692"/>
    </source>
</evidence>
<feature type="transmembrane region" description="Helical" evidence="15">
    <location>
        <begin position="447"/>
        <end position="468"/>
    </location>
</feature>
<keyword evidence="9 15" id="KW-0472">Membrane</keyword>
<dbReference type="KEGG" id="lgi:LOTGIDRAFT_156605"/>
<protein>
    <recommendedName>
        <fullName evidence="18">Sodium-coupled monocarboxylate transporter 1</fullName>
    </recommendedName>
</protein>
<dbReference type="PANTHER" id="PTHR42985:SF2">
    <property type="entry name" value="SODIUM-DEPENDENT MULTIVITAMIN TRANSPORTER"/>
    <property type="match status" value="1"/>
</dbReference>
<keyword evidence="14" id="KW-0175">Coiled coil</keyword>
<dbReference type="CDD" id="cd11492">
    <property type="entry name" value="SLC5sbd_NIS-SMVT"/>
    <property type="match status" value="1"/>
</dbReference>
<dbReference type="HOGENOM" id="CLU_018808_11_1_1"/>
<dbReference type="Gene3D" id="1.20.1730.10">
    <property type="entry name" value="Sodium/glucose cotransporter"/>
    <property type="match status" value="1"/>
</dbReference>
<dbReference type="Proteomes" id="UP000030746">
    <property type="component" value="Unassembled WGS sequence"/>
</dbReference>
<organism evidence="16 17">
    <name type="scientific">Lottia gigantea</name>
    <name type="common">Giant owl limpet</name>
    <dbReference type="NCBI Taxonomy" id="225164"/>
    <lineage>
        <taxon>Eukaryota</taxon>
        <taxon>Metazoa</taxon>
        <taxon>Spiralia</taxon>
        <taxon>Lophotrochozoa</taxon>
        <taxon>Mollusca</taxon>
        <taxon>Gastropoda</taxon>
        <taxon>Patellogastropoda</taxon>
        <taxon>Lottioidea</taxon>
        <taxon>Lottiidae</taxon>
        <taxon>Lottia</taxon>
    </lineage>
</organism>
<keyword evidence="8" id="KW-0406">Ion transport</keyword>
<dbReference type="GO" id="GO:0015293">
    <property type="term" value="F:symporter activity"/>
    <property type="evidence" value="ECO:0007669"/>
    <property type="project" value="TreeGrafter"/>
</dbReference>
<evidence type="ECO:0000256" key="11">
    <source>
        <dbReference type="ARBA" id="ARBA00023201"/>
    </source>
</evidence>
<evidence type="ECO:0000256" key="4">
    <source>
        <dbReference type="ARBA" id="ARBA00022475"/>
    </source>
</evidence>
<evidence type="ECO:0000256" key="6">
    <source>
        <dbReference type="ARBA" id="ARBA00022989"/>
    </source>
</evidence>
<feature type="transmembrane region" description="Helical" evidence="15">
    <location>
        <begin position="414"/>
        <end position="435"/>
    </location>
</feature>
<dbReference type="PROSITE" id="PS50283">
    <property type="entry name" value="NA_SOLUT_SYMP_3"/>
    <property type="match status" value="1"/>
</dbReference>
<dbReference type="GeneID" id="20237046"/>
<dbReference type="GO" id="GO:0006814">
    <property type="term" value="P:sodium ion transport"/>
    <property type="evidence" value="ECO:0007669"/>
    <property type="project" value="UniProtKB-KW"/>
</dbReference>
<dbReference type="AlphaFoldDB" id="V4BE13"/>
<feature type="transmembrane region" description="Helical" evidence="15">
    <location>
        <begin position="197"/>
        <end position="215"/>
    </location>
</feature>
<dbReference type="RefSeq" id="XP_009045484.1">
    <property type="nucleotide sequence ID" value="XM_009047236.1"/>
</dbReference>
<dbReference type="GO" id="GO:0098660">
    <property type="term" value="P:inorganic ion transmembrane transport"/>
    <property type="evidence" value="ECO:0007669"/>
    <property type="project" value="UniProtKB-ARBA"/>
</dbReference>
<evidence type="ECO:0000256" key="15">
    <source>
        <dbReference type="SAM" id="Phobius"/>
    </source>
</evidence>
<feature type="transmembrane region" description="Helical" evidence="15">
    <location>
        <begin position="90"/>
        <end position="114"/>
    </location>
</feature>
<evidence type="ECO:0000313" key="17">
    <source>
        <dbReference type="Proteomes" id="UP000030746"/>
    </source>
</evidence>
<sequence length="621" mass="68895">MTERKYSFETGEKNSFSIVDYVIFAATLLISAAIGIYYAVKDRKKQNVKEFLLAGGKMPIPPVALSLLATFMSAITLLGTPAEMYNYTTVYLYIGFGYIITMALTAHIYIPIFYNLKVTSCFEYFELRFSKAVRTICTIIYIIQMTIYMGIVLYGPSLAINAVTGLSLWGAIFAVGIVCIFYTTMGGMKAVLWTDTFQIIMMGIGLLAALIQGSIEIGGFGRAWEIAEQNERVVFDDFDPRTRHTFWSLVIGGGILWTSIYGTNQAQIQRTMACSSLRDAQIALWINAPGLIIILLLCSMIGIVMYAFYSTCDPLKFGLVSASDQLFPLFVMDILGHIPGIPGLFIACIFSGSLSSISSGLNALAAVFLQDILRPYFLPDIREHRATFLSKVTAFVFGVICLGLTWVASQMGGILQAALSLFGMLGAPMMGLFTLGMLFPWANTKGAISGFFCSIIMMLWIGFGSFFAKLPSAKAPISVDGCNWTLLQDNMTTYNQISSQIIINTTITSEVEDSALTPLYRVSYLWYSCIAVLIVLVVGLPVSFLTGADNPREVNPKLICPIFDVMLPCLPHKIRHFLYFGVKHEECRRKIKAEEERAKQELQQNKDTLLDTLYLDKEIKP</sequence>
<keyword evidence="11" id="KW-0739">Sodium transport</keyword>
<dbReference type="EMBL" id="KB199905">
    <property type="protein sequence ID" value="ESP04002.1"/>
    <property type="molecule type" value="Genomic_DNA"/>
</dbReference>
<evidence type="ECO:0000256" key="7">
    <source>
        <dbReference type="ARBA" id="ARBA00023053"/>
    </source>
</evidence>
<feature type="transmembrane region" description="Helical" evidence="15">
    <location>
        <begin position="21"/>
        <end position="40"/>
    </location>
</feature>
<feature type="transmembrane region" description="Helical" evidence="15">
    <location>
        <begin position="388"/>
        <end position="408"/>
    </location>
</feature>
<evidence type="ECO:0000256" key="12">
    <source>
        <dbReference type="ARBA" id="ARBA00036099"/>
    </source>
</evidence>
<dbReference type="Pfam" id="PF00474">
    <property type="entry name" value="SSF"/>
    <property type="match status" value="1"/>
</dbReference>
<feature type="coiled-coil region" evidence="14">
    <location>
        <begin position="584"/>
        <end position="612"/>
    </location>
</feature>
<evidence type="ECO:0000256" key="14">
    <source>
        <dbReference type="SAM" id="Coils"/>
    </source>
</evidence>
<dbReference type="InterPro" id="IPR051163">
    <property type="entry name" value="Sodium:Solute_Symporter_SSF"/>
</dbReference>
<feature type="transmembrane region" description="Helical" evidence="15">
    <location>
        <begin position="60"/>
        <end position="78"/>
    </location>
</feature>
<evidence type="ECO:0008006" key="18">
    <source>
        <dbReference type="Google" id="ProtNLM"/>
    </source>
</evidence>
<keyword evidence="6 15" id="KW-1133">Transmembrane helix</keyword>
<comment type="subcellular location">
    <subcellularLocation>
        <location evidence="1">Cell membrane</location>
        <topology evidence="1">Multi-pass membrane protein</topology>
    </subcellularLocation>
</comment>
<evidence type="ECO:0000256" key="9">
    <source>
        <dbReference type="ARBA" id="ARBA00023136"/>
    </source>
</evidence>
<evidence type="ECO:0000256" key="8">
    <source>
        <dbReference type="ARBA" id="ARBA00023065"/>
    </source>
</evidence>
<dbReference type="CTD" id="20237046"/>
<reference evidence="16 17" key="1">
    <citation type="journal article" date="2013" name="Nature">
        <title>Insights into bilaterian evolution from three spiralian genomes.</title>
        <authorList>
            <person name="Simakov O."/>
            <person name="Marletaz F."/>
            <person name="Cho S.J."/>
            <person name="Edsinger-Gonzales E."/>
            <person name="Havlak P."/>
            <person name="Hellsten U."/>
            <person name="Kuo D.H."/>
            <person name="Larsson T."/>
            <person name="Lv J."/>
            <person name="Arendt D."/>
            <person name="Savage R."/>
            <person name="Osoegawa K."/>
            <person name="de Jong P."/>
            <person name="Grimwood J."/>
            <person name="Chapman J.A."/>
            <person name="Shapiro H."/>
            <person name="Aerts A."/>
            <person name="Otillar R.P."/>
            <person name="Terry A.Y."/>
            <person name="Boore J.L."/>
            <person name="Grigoriev I.V."/>
            <person name="Lindberg D.R."/>
            <person name="Seaver E.C."/>
            <person name="Weisblat D.A."/>
            <person name="Putnam N.H."/>
            <person name="Rokhsar D.S."/>
        </authorList>
    </citation>
    <scope>NUCLEOTIDE SEQUENCE [LARGE SCALE GENOMIC DNA]</scope>
</reference>
<dbReference type="InterPro" id="IPR038377">
    <property type="entry name" value="Na/Glc_symporter_sf"/>
</dbReference>
<evidence type="ECO:0000256" key="1">
    <source>
        <dbReference type="ARBA" id="ARBA00004651"/>
    </source>
</evidence>